<evidence type="ECO:0000256" key="5">
    <source>
        <dbReference type="ARBA" id="ARBA00023136"/>
    </source>
</evidence>
<dbReference type="OrthoDB" id="7996926at2"/>
<dbReference type="Proteomes" id="UP000286997">
    <property type="component" value="Unassembled WGS sequence"/>
</dbReference>
<keyword evidence="3 6" id="KW-1133">Transmembrane helix</keyword>
<reference evidence="7 8" key="1">
    <citation type="submission" date="2019-01" db="EMBL/GenBank/DDBJ databases">
        <authorList>
            <person name="Chen W.-M."/>
        </authorList>
    </citation>
    <scope>NUCLEOTIDE SEQUENCE [LARGE SCALE GENOMIC DNA]</scope>
    <source>
        <strain evidence="7 8">TER-1</strain>
    </source>
</reference>
<accession>A0A3S2YLU5</accession>
<dbReference type="RefSeq" id="WP_127733563.1">
    <property type="nucleotide sequence ID" value="NZ_SACP01000036.1"/>
</dbReference>
<keyword evidence="8" id="KW-1185">Reference proteome</keyword>
<evidence type="ECO:0000256" key="2">
    <source>
        <dbReference type="ARBA" id="ARBA00022692"/>
    </source>
</evidence>
<organism evidence="7 8">
    <name type="scientific">Methylobacterium oryzihabitans</name>
    <dbReference type="NCBI Taxonomy" id="2499852"/>
    <lineage>
        <taxon>Bacteria</taxon>
        <taxon>Pseudomonadati</taxon>
        <taxon>Pseudomonadota</taxon>
        <taxon>Alphaproteobacteria</taxon>
        <taxon>Hyphomicrobiales</taxon>
        <taxon>Methylobacteriaceae</taxon>
        <taxon>Methylobacterium</taxon>
    </lineage>
</organism>
<dbReference type="Gene3D" id="6.10.250.2700">
    <property type="match status" value="2"/>
</dbReference>
<evidence type="ECO:0000256" key="4">
    <source>
        <dbReference type="ARBA" id="ARBA00023054"/>
    </source>
</evidence>
<dbReference type="InterPro" id="IPR024461">
    <property type="entry name" value="CCDC90-like"/>
</dbReference>
<keyword evidence="5 6" id="KW-0472">Membrane</keyword>
<keyword evidence="4" id="KW-0175">Coiled coil</keyword>
<evidence type="ECO:0000313" key="7">
    <source>
        <dbReference type="EMBL" id="RVU14058.1"/>
    </source>
</evidence>
<name>A0A3S2YLU5_9HYPH</name>
<dbReference type="Pfam" id="PF07798">
    <property type="entry name" value="CCDC90-like"/>
    <property type="match status" value="1"/>
</dbReference>
<evidence type="ECO:0000256" key="3">
    <source>
        <dbReference type="ARBA" id="ARBA00022989"/>
    </source>
</evidence>
<comment type="caution">
    <text evidence="7">The sequence shown here is derived from an EMBL/GenBank/DDBJ whole genome shotgun (WGS) entry which is preliminary data.</text>
</comment>
<proteinExistence type="predicted"/>
<evidence type="ECO:0000313" key="8">
    <source>
        <dbReference type="Proteomes" id="UP000286997"/>
    </source>
</evidence>
<evidence type="ECO:0000256" key="1">
    <source>
        <dbReference type="ARBA" id="ARBA00004370"/>
    </source>
</evidence>
<dbReference type="GO" id="GO:0016020">
    <property type="term" value="C:membrane"/>
    <property type="evidence" value="ECO:0007669"/>
    <property type="project" value="UniProtKB-SubCell"/>
</dbReference>
<dbReference type="EMBL" id="SACP01000036">
    <property type="protein sequence ID" value="RVU14058.1"/>
    <property type="molecule type" value="Genomic_DNA"/>
</dbReference>
<keyword evidence="2 6" id="KW-0812">Transmembrane</keyword>
<feature type="transmembrane region" description="Helical" evidence="6">
    <location>
        <begin position="145"/>
        <end position="167"/>
    </location>
</feature>
<comment type="subcellular location">
    <subcellularLocation>
        <location evidence="1">Membrane</location>
    </subcellularLocation>
</comment>
<gene>
    <name evidence="7" type="ORF">EOE48_24790</name>
</gene>
<sequence length="171" mass="18574">MSLAAFDTLKFARTLRDSAHFSAEQAEGLTAAIAEAVQEGLPAKAEVQAGFVSVRTEIGTLRTEMKTEFAAVRSEMAAEFAAVRSEMAAEFVAVRSEMAAEFVAVRSEMKTEFAAVRSEMAGFQNENRAEFRAIRAEMKILEQSMTIKLGAMLLAMTGIVVAAIRYLPSAH</sequence>
<dbReference type="AlphaFoldDB" id="A0A3S2YLU5"/>
<evidence type="ECO:0000256" key="6">
    <source>
        <dbReference type="SAM" id="Phobius"/>
    </source>
</evidence>
<protein>
    <submittedName>
        <fullName evidence="7">DUF1640 domain-containing protein</fullName>
    </submittedName>
</protein>